<name>A0A812B3Q3_ACAPH</name>
<protein>
    <submittedName>
        <fullName evidence="10">SLC2A13</fullName>
    </submittedName>
</protein>
<feature type="transmembrane region" description="Helical" evidence="7">
    <location>
        <begin position="101"/>
        <end position="122"/>
    </location>
</feature>
<dbReference type="PANTHER" id="PTHR48020:SF12">
    <property type="entry name" value="PROTON MYO-INOSITOL COTRANSPORTER"/>
    <property type="match status" value="1"/>
</dbReference>
<feature type="transmembrane region" description="Helical" evidence="7">
    <location>
        <begin position="253"/>
        <end position="280"/>
    </location>
</feature>
<dbReference type="InterPro" id="IPR005829">
    <property type="entry name" value="Sugar_transporter_CS"/>
</dbReference>
<evidence type="ECO:0000256" key="4">
    <source>
        <dbReference type="ARBA" id="ARBA00022692"/>
    </source>
</evidence>
<evidence type="ECO:0000256" key="1">
    <source>
        <dbReference type="ARBA" id="ARBA00004141"/>
    </source>
</evidence>
<proteinExistence type="inferred from homology"/>
<evidence type="ECO:0000259" key="9">
    <source>
        <dbReference type="PROSITE" id="PS50850"/>
    </source>
</evidence>
<feature type="transmembrane region" description="Helical" evidence="7">
    <location>
        <begin position="76"/>
        <end position="95"/>
    </location>
</feature>
<feature type="signal peptide" evidence="8">
    <location>
        <begin position="1"/>
        <end position="19"/>
    </location>
</feature>
<feature type="transmembrane region" description="Helical" evidence="7">
    <location>
        <begin position="44"/>
        <end position="67"/>
    </location>
</feature>
<dbReference type="GO" id="GO:0016324">
    <property type="term" value="C:apical plasma membrane"/>
    <property type="evidence" value="ECO:0007669"/>
    <property type="project" value="TreeGrafter"/>
</dbReference>
<dbReference type="OrthoDB" id="6339427at2759"/>
<dbReference type="InterPro" id="IPR050814">
    <property type="entry name" value="Myo-inositol_Transporter"/>
</dbReference>
<dbReference type="GO" id="GO:0005366">
    <property type="term" value="F:myo-inositol:proton symporter activity"/>
    <property type="evidence" value="ECO:0007669"/>
    <property type="project" value="TreeGrafter"/>
</dbReference>
<evidence type="ECO:0000256" key="7">
    <source>
        <dbReference type="SAM" id="Phobius"/>
    </source>
</evidence>
<feature type="transmembrane region" description="Helical" evidence="7">
    <location>
        <begin position="164"/>
        <end position="185"/>
    </location>
</feature>
<reference evidence="10" key="1">
    <citation type="submission" date="2021-01" db="EMBL/GenBank/DDBJ databases">
        <authorList>
            <person name="Li R."/>
            <person name="Bekaert M."/>
        </authorList>
    </citation>
    <scope>NUCLEOTIDE SEQUENCE</scope>
    <source>
        <strain evidence="10">Farmed</strain>
    </source>
</reference>
<comment type="subcellular location">
    <subcellularLocation>
        <location evidence="1">Membrane</location>
        <topology evidence="1">Multi-pass membrane protein</topology>
    </subcellularLocation>
</comment>
<feature type="transmembrane region" description="Helical" evidence="7">
    <location>
        <begin position="428"/>
        <end position="449"/>
    </location>
</feature>
<dbReference type="PRINTS" id="PR00171">
    <property type="entry name" value="SUGRTRNSPORT"/>
</dbReference>
<sequence length="540" mass="59410">MPWLVYILTFIAQLSLINQGHDMGSSSGVSRLFKDIEYLHLTQVWNQLITAGSLPSAAVASLIGAFISDSFGRKKCLMFACICYILGCVVSGSAYNRASLLIGRLLIGCGIGIACAATAVYVAECSPSHLRGRLIGLSQPFLTIGILFGTIISALFSYDKKNGWRYIWGIQALFSCTQFFALIFLPESPHWFIQKSRKDEATKALIGIRNTKDVGEEIQEIEANFNEIQESIAKLGGGNLLVKMLKTRSVRRALVVGCAIQLFAQFSGVNTVIFYSGIIIQMSGVGNVSSALWDSVIVNCFSLTFAIIGMWLVDSVGRRKLSIIGLLGLFFSSLCIGTTFLMEAIYSPRVNTTNDFLNDTCSTYSQCNDCVRDADCGFCYEDIRDVIDGDCLPVNDTSHLISEVGACNSSLSRSKYSMKWAYDYCPVSFSWVAIIGLSLYLMFYAPGMGPLPWTINAEIYPLWARSTGNALGSMTAWICNLIIAVSFLSFVELIRSYGVFYVMASVALIGSVFCFFFLPETKNKSLEEIEILFSPKKPNV</sequence>
<dbReference type="InterPro" id="IPR003663">
    <property type="entry name" value="Sugar/inositol_transpt"/>
</dbReference>
<feature type="transmembrane region" description="Helical" evidence="7">
    <location>
        <begin position="470"/>
        <end position="491"/>
    </location>
</feature>
<evidence type="ECO:0000256" key="6">
    <source>
        <dbReference type="ARBA" id="ARBA00023136"/>
    </source>
</evidence>
<dbReference type="AlphaFoldDB" id="A0A812B3Q3"/>
<dbReference type="SUPFAM" id="SSF103473">
    <property type="entry name" value="MFS general substrate transporter"/>
    <property type="match status" value="1"/>
</dbReference>
<accession>A0A812B3Q3</accession>
<evidence type="ECO:0000313" key="10">
    <source>
        <dbReference type="EMBL" id="CAE1165997.1"/>
    </source>
</evidence>
<feature type="chain" id="PRO_5032969306" evidence="8">
    <location>
        <begin position="20"/>
        <end position="540"/>
    </location>
</feature>
<keyword evidence="11" id="KW-1185">Reference proteome</keyword>
<evidence type="ECO:0000313" key="11">
    <source>
        <dbReference type="Proteomes" id="UP000597762"/>
    </source>
</evidence>
<dbReference type="PANTHER" id="PTHR48020">
    <property type="entry name" value="PROTON MYO-INOSITOL COTRANSPORTER"/>
    <property type="match status" value="1"/>
</dbReference>
<dbReference type="InterPro" id="IPR020846">
    <property type="entry name" value="MFS_dom"/>
</dbReference>
<feature type="domain" description="Major facilitator superfamily (MFS) profile" evidence="9">
    <location>
        <begin position="8"/>
        <end position="522"/>
    </location>
</feature>
<keyword evidence="3" id="KW-0813">Transport</keyword>
<dbReference type="InterPro" id="IPR005828">
    <property type="entry name" value="MFS_sugar_transport-like"/>
</dbReference>
<feature type="transmembrane region" description="Helical" evidence="7">
    <location>
        <begin position="292"/>
        <end position="313"/>
    </location>
</feature>
<keyword evidence="8" id="KW-0732">Signal</keyword>
<feature type="transmembrane region" description="Helical" evidence="7">
    <location>
        <begin position="497"/>
        <end position="518"/>
    </location>
</feature>
<organism evidence="10 11">
    <name type="scientific">Acanthosepion pharaonis</name>
    <name type="common">Pharaoh cuttlefish</name>
    <name type="synonym">Sepia pharaonis</name>
    <dbReference type="NCBI Taxonomy" id="158019"/>
    <lineage>
        <taxon>Eukaryota</taxon>
        <taxon>Metazoa</taxon>
        <taxon>Spiralia</taxon>
        <taxon>Lophotrochozoa</taxon>
        <taxon>Mollusca</taxon>
        <taxon>Cephalopoda</taxon>
        <taxon>Coleoidea</taxon>
        <taxon>Decapodiformes</taxon>
        <taxon>Sepiida</taxon>
        <taxon>Sepiina</taxon>
        <taxon>Sepiidae</taxon>
        <taxon>Acanthosepion</taxon>
    </lineage>
</organism>
<dbReference type="InterPro" id="IPR036259">
    <property type="entry name" value="MFS_trans_sf"/>
</dbReference>
<evidence type="ECO:0000256" key="2">
    <source>
        <dbReference type="ARBA" id="ARBA00010992"/>
    </source>
</evidence>
<comment type="similarity">
    <text evidence="2">Belongs to the major facilitator superfamily. Sugar transporter (TC 2.A.1.1) family.</text>
</comment>
<feature type="transmembrane region" description="Helical" evidence="7">
    <location>
        <begin position="325"/>
        <end position="346"/>
    </location>
</feature>
<dbReference type="PROSITE" id="PS50850">
    <property type="entry name" value="MFS"/>
    <property type="match status" value="1"/>
</dbReference>
<dbReference type="EMBL" id="CAHIKZ030000282">
    <property type="protein sequence ID" value="CAE1165997.1"/>
    <property type="molecule type" value="Genomic_DNA"/>
</dbReference>
<evidence type="ECO:0000256" key="3">
    <source>
        <dbReference type="ARBA" id="ARBA00022448"/>
    </source>
</evidence>
<evidence type="ECO:0000256" key="8">
    <source>
        <dbReference type="SAM" id="SignalP"/>
    </source>
</evidence>
<dbReference type="Pfam" id="PF00083">
    <property type="entry name" value="Sugar_tr"/>
    <property type="match status" value="2"/>
</dbReference>
<keyword evidence="5 7" id="KW-1133">Transmembrane helix</keyword>
<comment type="caution">
    <text evidence="10">The sequence shown here is derived from an EMBL/GenBank/DDBJ whole genome shotgun (WGS) entry which is preliminary data.</text>
</comment>
<gene>
    <name evidence="10" type="ORF">SPHA_8659</name>
</gene>
<evidence type="ECO:0000256" key="5">
    <source>
        <dbReference type="ARBA" id="ARBA00022989"/>
    </source>
</evidence>
<feature type="transmembrane region" description="Helical" evidence="7">
    <location>
        <begin position="134"/>
        <end position="158"/>
    </location>
</feature>
<keyword evidence="4 7" id="KW-0812">Transmembrane</keyword>
<dbReference type="PROSITE" id="PS00216">
    <property type="entry name" value="SUGAR_TRANSPORT_1"/>
    <property type="match status" value="2"/>
</dbReference>
<dbReference type="Proteomes" id="UP000597762">
    <property type="component" value="Unassembled WGS sequence"/>
</dbReference>
<keyword evidence="6 7" id="KW-0472">Membrane</keyword>
<dbReference type="Gene3D" id="1.20.1250.20">
    <property type="entry name" value="MFS general substrate transporter like domains"/>
    <property type="match status" value="2"/>
</dbReference>